<dbReference type="AlphaFoldDB" id="A0A3D8H916"/>
<reference evidence="5 6" key="1">
    <citation type="submission" date="2018-07" db="EMBL/GenBank/DDBJ databases">
        <title>Parabacteroides acidifaciens nov. sp., isolated from human feces.</title>
        <authorList>
            <person name="Wang Y.J."/>
        </authorList>
    </citation>
    <scope>NUCLEOTIDE SEQUENCE [LARGE SCALE GENOMIC DNA]</scope>
    <source>
        <strain evidence="5 6">426-9</strain>
    </source>
</reference>
<evidence type="ECO:0000313" key="7">
    <source>
        <dbReference type="Proteomes" id="UP000629596"/>
    </source>
</evidence>
<keyword evidence="5" id="KW-0547">Nucleotide-binding</keyword>
<gene>
    <name evidence="5" type="ORF">DWU89_19475</name>
    <name evidence="4" type="ORF">H8784_18980</name>
</gene>
<dbReference type="Proteomes" id="UP000629596">
    <property type="component" value="Unassembled WGS sequence"/>
</dbReference>
<evidence type="ECO:0000256" key="1">
    <source>
        <dbReference type="ARBA" id="ARBA00000085"/>
    </source>
</evidence>
<protein>
    <recommendedName>
        <fullName evidence="2">histidine kinase</fullName>
        <ecNumber evidence="2">2.7.13.3</ecNumber>
    </recommendedName>
</protein>
<evidence type="ECO:0000313" key="4">
    <source>
        <dbReference type="EMBL" id="MBC8603796.1"/>
    </source>
</evidence>
<organism evidence="5 6">
    <name type="scientific">Parabacteroides acidifaciens</name>
    <dbReference type="NCBI Taxonomy" id="2290935"/>
    <lineage>
        <taxon>Bacteria</taxon>
        <taxon>Pseudomonadati</taxon>
        <taxon>Bacteroidota</taxon>
        <taxon>Bacteroidia</taxon>
        <taxon>Bacteroidales</taxon>
        <taxon>Tannerellaceae</taxon>
        <taxon>Parabacteroides</taxon>
    </lineage>
</organism>
<dbReference type="InterPro" id="IPR005467">
    <property type="entry name" value="His_kinase_dom"/>
</dbReference>
<proteinExistence type="predicted"/>
<dbReference type="Pfam" id="PF02518">
    <property type="entry name" value="HATPase_c"/>
    <property type="match status" value="1"/>
</dbReference>
<comment type="caution">
    <text evidence="5">The sequence shown here is derived from an EMBL/GenBank/DDBJ whole genome shotgun (WGS) entry which is preliminary data.</text>
</comment>
<keyword evidence="7" id="KW-1185">Reference proteome</keyword>
<dbReference type="PROSITE" id="PS50109">
    <property type="entry name" value="HIS_KIN"/>
    <property type="match status" value="1"/>
</dbReference>
<dbReference type="SMART" id="SM00387">
    <property type="entry name" value="HATPase_c"/>
    <property type="match status" value="1"/>
</dbReference>
<dbReference type="InterPro" id="IPR004358">
    <property type="entry name" value="Sig_transdc_His_kin-like_C"/>
</dbReference>
<dbReference type="Proteomes" id="UP000256321">
    <property type="component" value="Unassembled WGS sequence"/>
</dbReference>
<dbReference type="PANTHER" id="PTHR43065">
    <property type="entry name" value="SENSOR HISTIDINE KINASE"/>
    <property type="match status" value="1"/>
</dbReference>
<dbReference type="CDD" id="cd00075">
    <property type="entry name" value="HATPase"/>
    <property type="match status" value="1"/>
</dbReference>
<dbReference type="Gene3D" id="3.30.565.10">
    <property type="entry name" value="Histidine kinase-like ATPase, C-terminal domain"/>
    <property type="match status" value="1"/>
</dbReference>
<dbReference type="EMBL" id="QREV01000082">
    <property type="protein sequence ID" value="RDU47466.1"/>
    <property type="molecule type" value="Genomic_DNA"/>
</dbReference>
<dbReference type="RefSeq" id="WP_115501296.1">
    <property type="nucleotide sequence ID" value="NZ_JACRTI010000082.1"/>
</dbReference>
<name>A0A3D8H916_9BACT</name>
<dbReference type="SUPFAM" id="SSF55874">
    <property type="entry name" value="ATPase domain of HSP90 chaperone/DNA topoisomerase II/histidine kinase"/>
    <property type="match status" value="1"/>
</dbReference>
<sequence>MNNLSFHITDITANSIRANASEIKLYIYVGNGEIVIRITDNGCGMDRETLARVTNPFYTTRTTRKVGLGIPFLIQNAEQTGGSVTITSEPGKGTEVTARFRSDNIDCPPWGDLPGTVAMLITGNPTVNVSFEYQSDDADFSVSTGEIMEILDGIPLSHPKVMLLIKEMIKENTYRA</sequence>
<dbReference type="EMBL" id="JACRTI010000082">
    <property type="protein sequence ID" value="MBC8603796.1"/>
    <property type="molecule type" value="Genomic_DNA"/>
</dbReference>
<dbReference type="InterPro" id="IPR036890">
    <property type="entry name" value="HATPase_C_sf"/>
</dbReference>
<feature type="domain" description="Histidine kinase" evidence="3">
    <location>
        <begin position="1"/>
        <end position="104"/>
    </location>
</feature>
<accession>A0A3D8H916</accession>
<evidence type="ECO:0000256" key="2">
    <source>
        <dbReference type="ARBA" id="ARBA00012438"/>
    </source>
</evidence>
<evidence type="ECO:0000313" key="6">
    <source>
        <dbReference type="Proteomes" id="UP000256321"/>
    </source>
</evidence>
<dbReference type="EC" id="2.7.13.3" evidence="2"/>
<keyword evidence="5" id="KW-0067">ATP-binding</keyword>
<evidence type="ECO:0000313" key="5">
    <source>
        <dbReference type="EMBL" id="RDU47466.1"/>
    </source>
</evidence>
<dbReference type="PRINTS" id="PR00344">
    <property type="entry name" value="BCTRLSENSOR"/>
</dbReference>
<comment type="catalytic activity">
    <reaction evidence="1">
        <text>ATP + protein L-histidine = ADP + protein N-phospho-L-histidine.</text>
        <dbReference type="EC" id="2.7.13.3"/>
    </reaction>
</comment>
<reference evidence="4 7" key="2">
    <citation type="submission" date="2020-08" db="EMBL/GenBank/DDBJ databases">
        <title>Genome public.</title>
        <authorList>
            <person name="Liu C."/>
            <person name="Sun Q."/>
        </authorList>
    </citation>
    <scope>NUCLEOTIDE SEQUENCE [LARGE SCALE GENOMIC DNA]</scope>
    <source>
        <strain evidence="4 7">426_9</strain>
    </source>
</reference>
<evidence type="ECO:0000259" key="3">
    <source>
        <dbReference type="PROSITE" id="PS50109"/>
    </source>
</evidence>
<dbReference type="GO" id="GO:0005524">
    <property type="term" value="F:ATP binding"/>
    <property type="evidence" value="ECO:0007669"/>
    <property type="project" value="UniProtKB-KW"/>
</dbReference>
<dbReference type="InterPro" id="IPR003594">
    <property type="entry name" value="HATPase_dom"/>
</dbReference>
<dbReference type="GO" id="GO:0004673">
    <property type="term" value="F:protein histidine kinase activity"/>
    <property type="evidence" value="ECO:0007669"/>
    <property type="project" value="UniProtKB-EC"/>
</dbReference>